<proteinExistence type="predicted"/>
<protein>
    <submittedName>
        <fullName evidence="2">Uncharacterized protein</fullName>
    </submittedName>
</protein>
<evidence type="ECO:0000256" key="1">
    <source>
        <dbReference type="SAM" id="Phobius"/>
    </source>
</evidence>
<organism evidence="2 3">
    <name type="scientific">Mesonia mobilis</name>
    <dbReference type="NCBI Taxonomy" id="369791"/>
    <lineage>
        <taxon>Bacteria</taxon>
        <taxon>Pseudomonadati</taxon>
        <taxon>Bacteroidota</taxon>
        <taxon>Flavobacteriia</taxon>
        <taxon>Flavobacteriales</taxon>
        <taxon>Flavobacteriaceae</taxon>
        <taxon>Mesonia</taxon>
    </lineage>
</organism>
<reference evidence="3" key="1">
    <citation type="journal article" date="2019" name="Int. J. Syst. Evol. Microbiol.">
        <title>The Global Catalogue of Microorganisms (GCM) 10K type strain sequencing project: providing services to taxonomists for standard genome sequencing and annotation.</title>
        <authorList>
            <consortium name="The Broad Institute Genomics Platform"/>
            <consortium name="The Broad Institute Genome Sequencing Center for Infectious Disease"/>
            <person name="Wu L."/>
            <person name="Ma J."/>
        </authorList>
    </citation>
    <scope>NUCLEOTIDE SEQUENCE [LARGE SCALE GENOMIC DNA]</scope>
    <source>
        <strain evidence="3">KCTC 12708</strain>
    </source>
</reference>
<dbReference type="RefSeq" id="WP_027884239.1">
    <property type="nucleotide sequence ID" value="NZ_BMWY01000003.1"/>
</dbReference>
<dbReference type="Proteomes" id="UP000615593">
    <property type="component" value="Unassembled WGS sequence"/>
</dbReference>
<dbReference type="GeneID" id="94369023"/>
<keyword evidence="1" id="KW-1133">Transmembrane helix</keyword>
<gene>
    <name evidence="2" type="ORF">GCM10008088_13550</name>
</gene>
<feature type="transmembrane region" description="Helical" evidence="1">
    <location>
        <begin position="7"/>
        <end position="27"/>
    </location>
</feature>
<sequence>MKRLKIIITVSLLCLLYLIGLGAVSYFELDFVIIGVFAELLTIPVVLAVLVLFGFGLVKYFISKDHRKQYLGVGFLNLLSICWMVFMTYSI</sequence>
<keyword evidence="1" id="KW-0472">Membrane</keyword>
<evidence type="ECO:0000313" key="2">
    <source>
        <dbReference type="EMBL" id="GGZ53152.1"/>
    </source>
</evidence>
<accession>A0ABQ3BP20</accession>
<keyword evidence="3" id="KW-1185">Reference proteome</keyword>
<name>A0ABQ3BP20_9FLAO</name>
<comment type="caution">
    <text evidence="2">The sequence shown here is derived from an EMBL/GenBank/DDBJ whole genome shotgun (WGS) entry which is preliminary data.</text>
</comment>
<dbReference type="EMBL" id="BMWY01000003">
    <property type="protein sequence ID" value="GGZ53152.1"/>
    <property type="molecule type" value="Genomic_DNA"/>
</dbReference>
<evidence type="ECO:0000313" key="3">
    <source>
        <dbReference type="Proteomes" id="UP000615593"/>
    </source>
</evidence>
<feature type="transmembrane region" description="Helical" evidence="1">
    <location>
        <begin position="70"/>
        <end position="89"/>
    </location>
</feature>
<feature type="transmembrane region" description="Helical" evidence="1">
    <location>
        <begin position="33"/>
        <end position="58"/>
    </location>
</feature>
<keyword evidence="1" id="KW-0812">Transmembrane</keyword>